<evidence type="ECO:0000259" key="8">
    <source>
        <dbReference type="PROSITE" id="PS50011"/>
    </source>
</evidence>
<reference evidence="9 10" key="1">
    <citation type="submission" date="2023-03" db="EMBL/GenBank/DDBJ databases">
        <title>High-quality genome of Scylla paramamosain provides insights in environmental adaptation.</title>
        <authorList>
            <person name="Zhang L."/>
        </authorList>
    </citation>
    <scope>NUCLEOTIDE SEQUENCE [LARGE SCALE GENOMIC DNA]</scope>
    <source>
        <strain evidence="9">LZ_2023a</strain>
        <tissue evidence="9">Muscle</tissue>
    </source>
</reference>
<protein>
    <recommendedName>
        <fullName evidence="8">Protein kinase domain-containing protein</fullName>
    </recommendedName>
</protein>
<keyword evidence="5 6" id="KW-0067">ATP-binding</keyword>
<dbReference type="PROSITE" id="PS00108">
    <property type="entry name" value="PROTEIN_KINASE_ST"/>
    <property type="match status" value="1"/>
</dbReference>
<dbReference type="FunFam" id="1.10.510.10:FF:000594">
    <property type="entry name" value="Myosin light chain kinase isoform-III"/>
    <property type="match status" value="1"/>
</dbReference>
<dbReference type="GO" id="GO:0035556">
    <property type="term" value="P:intracellular signal transduction"/>
    <property type="evidence" value="ECO:0007669"/>
    <property type="project" value="TreeGrafter"/>
</dbReference>
<dbReference type="InterPro" id="IPR017441">
    <property type="entry name" value="Protein_kinase_ATP_BS"/>
</dbReference>
<keyword evidence="2" id="KW-0808">Transferase</keyword>
<evidence type="ECO:0000256" key="4">
    <source>
        <dbReference type="ARBA" id="ARBA00022777"/>
    </source>
</evidence>
<dbReference type="AlphaFoldDB" id="A0AAW0TRJ3"/>
<evidence type="ECO:0000256" key="1">
    <source>
        <dbReference type="ARBA" id="ARBA00022527"/>
    </source>
</evidence>
<evidence type="ECO:0000313" key="9">
    <source>
        <dbReference type="EMBL" id="KAK8390106.1"/>
    </source>
</evidence>
<proteinExistence type="predicted"/>
<dbReference type="GO" id="GO:0004674">
    <property type="term" value="F:protein serine/threonine kinase activity"/>
    <property type="evidence" value="ECO:0007669"/>
    <property type="project" value="UniProtKB-KW"/>
</dbReference>
<feature type="region of interest" description="Disordered" evidence="7">
    <location>
        <begin position="1"/>
        <end position="33"/>
    </location>
</feature>
<evidence type="ECO:0000256" key="7">
    <source>
        <dbReference type="SAM" id="MobiDB-lite"/>
    </source>
</evidence>
<dbReference type="SUPFAM" id="SSF56112">
    <property type="entry name" value="Protein kinase-like (PK-like)"/>
    <property type="match status" value="1"/>
</dbReference>
<feature type="region of interest" description="Disordered" evidence="7">
    <location>
        <begin position="323"/>
        <end position="606"/>
    </location>
</feature>
<feature type="region of interest" description="Disordered" evidence="7">
    <location>
        <begin position="38"/>
        <end position="57"/>
    </location>
</feature>
<dbReference type="Gene3D" id="3.30.200.20">
    <property type="entry name" value="Phosphorylase Kinase, domain 1"/>
    <property type="match status" value="1"/>
</dbReference>
<dbReference type="CDD" id="cd14103">
    <property type="entry name" value="STKc_MLCK"/>
    <property type="match status" value="1"/>
</dbReference>
<dbReference type="PANTHER" id="PTHR24342">
    <property type="entry name" value="SERINE/THREONINE-PROTEIN KINASE 17"/>
    <property type="match status" value="1"/>
</dbReference>
<dbReference type="PROSITE" id="PS50011">
    <property type="entry name" value="PROTEIN_KINASE_DOM"/>
    <property type="match status" value="1"/>
</dbReference>
<feature type="compositionally biased region" description="Basic and acidic residues" evidence="7">
    <location>
        <begin position="1"/>
        <end position="24"/>
    </location>
</feature>
<dbReference type="GO" id="GO:0005524">
    <property type="term" value="F:ATP binding"/>
    <property type="evidence" value="ECO:0007669"/>
    <property type="project" value="UniProtKB-UniRule"/>
</dbReference>
<keyword evidence="4" id="KW-0418">Kinase</keyword>
<feature type="binding site" evidence="6">
    <location>
        <position position="98"/>
    </location>
    <ligand>
        <name>ATP</name>
        <dbReference type="ChEBI" id="CHEBI:30616"/>
    </ligand>
</feature>
<dbReference type="PANTHER" id="PTHR24342:SF20">
    <property type="entry name" value="MYOSIN LIGHT CHAIN KINASE, SMOOTH MUSCLE"/>
    <property type="match status" value="1"/>
</dbReference>
<dbReference type="InterPro" id="IPR008271">
    <property type="entry name" value="Ser/Thr_kinase_AS"/>
</dbReference>
<keyword evidence="10" id="KW-1185">Reference proteome</keyword>
<evidence type="ECO:0000313" key="10">
    <source>
        <dbReference type="Proteomes" id="UP001487740"/>
    </source>
</evidence>
<dbReference type="Pfam" id="PF00069">
    <property type="entry name" value="Pkinase"/>
    <property type="match status" value="1"/>
</dbReference>
<feature type="compositionally biased region" description="Basic and acidic residues" evidence="7">
    <location>
        <begin position="388"/>
        <end position="399"/>
    </location>
</feature>
<evidence type="ECO:0000256" key="6">
    <source>
        <dbReference type="PROSITE-ProRule" id="PRU10141"/>
    </source>
</evidence>
<keyword evidence="1" id="KW-0723">Serine/threonine-protein kinase</keyword>
<organism evidence="9 10">
    <name type="scientific">Scylla paramamosain</name>
    <name type="common">Mud crab</name>
    <dbReference type="NCBI Taxonomy" id="85552"/>
    <lineage>
        <taxon>Eukaryota</taxon>
        <taxon>Metazoa</taxon>
        <taxon>Ecdysozoa</taxon>
        <taxon>Arthropoda</taxon>
        <taxon>Crustacea</taxon>
        <taxon>Multicrustacea</taxon>
        <taxon>Malacostraca</taxon>
        <taxon>Eumalacostraca</taxon>
        <taxon>Eucarida</taxon>
        <taxon>Decapoda</taxon>
        <taxon>Pleocyemata</taxon>
        <taxon>Brachyura</taxon>
        <taxon>Eubrachyura</taxon>
        <taxon>Portunoidea</taxon>
        <taxon>Portunidae</taxon>
        <taxon>Portuninae</taxon>
        <taxon>Scylla</taxon>
    </lineage>
</organism>
<dbReference type="Gene3D" id="1.10.510.10">
    <property type="entry name" value="Transferase(Phosphotransferase) domain 1"/>
    <property type="match status" value="1"/>
</dbReference>
<dbReference type="EMBL" id="JARAKH010000026">
    <property type="protein sequence ID" value="KAK8390104.1"/>
    <property type="molecule type" value="Genomic_DNA"/>
</dbReference>
<gene>
    <name evidence="9" type="ORF">O3P69_012973</name>
</gene>
<feature type="compositionally biased region" description="Acidic residues" evidence="7">
    <location>
        <begin position="350"/>
        <end position="377"/>
    </location>
</feature>
<name>A0AAW0TRJ3_SCYPA</name>
<dbReference type="GO" id="GO:0043065">
    <property type="term" value="P:positive regulation of apoptotic process"/>
    <property type="evidence" value="ECO:0007669"/>
    <property type="project" value="TreeGrafter"/>
</dbReference>
<dbReference type="EMBL" id="JARAKH010000026">
    <property type="protein sequence ID" value="KAK8390107.1"/>
    <property type="molecule type" value="Genomic_DNA"/>
</dbReference>
<feature type="domain" description="Protein kinase" evidence="8">
    <location>
        <begin position="69"/>
        <end position="328"/>
    </location>
</feature>
<dbReference type="PROSITE" id="PS00107">
    <property type="entry name" value="PROTEIN_KINASE_ATP"/>
    <property type="match status" value="1"/>
</dbReference>
<evidence type="ECO:0000256" key="3">
    <source>
        <dbReference type="ARBA" id="ARBA00022741"/>
    </source>
</evidence>
<dbReference type="Proteomes" id="UP001487740">
    <property type="component" value="Unassembled WGS sequence"/>
</dbReference>
<dbReference type="InterPro" id="IPR000719">
    <property type="entry name" value="Prot_kinase_dom"/>
</dbReference>
<comment type="caution">
    <text evidence="9">The sequence shown here is derived from an EMBL/GenBank/DDBJ whole genome shotgun (WGS) entry which is preliminary data.</text>
</comment>
<feature type="compositionally biased region" description="Basic and acidic residues" evidence="7">
    <location>
        <begin position="406"/>
        <end position="606"/>
    </location>
</feature>
<accession>A0AAW0TRJ3</accession>
<dbReference type="InterPro" id="IPR011009">
    <property type="entry name" value="Kinase-like_dom_sf"/>
</dbReference>
<evidence type="ECO:0000256" key="5">
    <source>
        <dbReference type="ARBA" id="ARBA00022840"/>
    </source>
</evidence>
<keyword evidence="3 6" id="KW-0547">Nucleotide-binding</keyword>
<dbReference type="SMART" id="SM00220">
    <property type="entry name" value="S_TKc"/>
    <property type="match status" value="1"/>
</dbReference>
<sequence length="606" mass="72713">MNKQGEDSDNKHNDKNNNFIEKEKKMPRKCKKKRKMILVDEREPVGELPPPFPPRNIKVKDEDDMRDFYDIKKEIGRGRFGTVYLVEDKKTRQKFAAKFVNTRRNQDRANVEREVEIMKTLNADSAHPRLIQLYDAYDMEKEMCLVLEIVDGGELFERVINDDFVLTERACTVFVKQICEGVEFIHSKNILHLDMKPENILCLSREGNRVKICDFGLARKYDPRKKLQVLFGTPEFVAPEVVNFEPIGFGTDMWSIGVICYVLLSGLSPFMGHNYVETMTNVTHNKYDFDDEAFDCVSDEAKEFIQKLLVLDKSMRPTPAQCLRSSWLRSPPPPQYHPLSRRFPSSASNSEDEEEEDEEEESESESSEDDDDEEEEEVIKVEQIITNRVDKEEETEKYSVRRRRRKQEEEEEKARKRNEADEEERKRKEMEAKRKELERQIEEKKKKIAEEEERCKRMKEEEEEAKRKKEEEEVRRKKEEEEARRKEEEERRRQQEEAKRKEEEERRKKEREEEERKKKKEEEARRKREEEARKKKKEEEARRRQREEEEEVRRKELEAEKKRKEEEEIKRRAEEEKKKKGRGGQEDERGGGEEKKRSRGKEEKGG</sequence>
<dbReference type="GO" id="GO:0005634">
    <property type="term" value="C:nucleus"/>
    <property type="evidence" value="ECO:0007669"/>
    <property type="project" value="TreeGrafter"/>
</dbReference>
<evidence type="ECO:0000256" key="2">
    <source>
        <dbReference type="ARBA" id="ARBA00022679"/>
    </source>
</evidence>
<dbReference type="EMBL" id="JARAKH010000026">
    <property type="protein sequence ID" value="KAK8390106.1"/>
    <property type="molecule type" value="Genomic_DNA"/>
</dbReference>